<proteinExistence type="predicted"/>
<dbReference type="SUPFAM" id="SSF109854">
    <property type="entry name" value="DinB/YfiT-like putative metalloenzymes"/>
    <property type="match status" value="1"/>
</dbReference>
<keyword evidence="4" id="KW-1185">Reference proteome</keyword>
<dbReference type="GO" id="GO:0016853">
    <property type="term" value="F:isomerase activity"/>
    <property type="evidence" value="ECO:0007669"/>
    <property type="project" value="UniProtKB-KW"/>
</dbReference>
<name>A0ABV9CFA6_9ACTN</name>
<dbReference type="NCBIfam" id="TIGR03083">
    <property type="entry name" value="maleylpyruvate isomerase family mycothiol-dependent enzyme"/>
    <property type="match status" value="1"/>
</dbReference>
<gene>
    <name evidence="3" type="ORF">ACFO60_13755</name>
</gene>
<dbReference type="InterPro" id="IPR034660">
    <property type="entry name" value="DinB/YfiT-like"/>
</dbReference>
<feature type="domain" description="Mycothiol-dependent maleylpyruvate isomerase metal-binding" evidence="2">
    <location>
        <begin position="129"/>
        <end position="258"/>
    </location>
</feature>
<dbReference type="InterPro" id="IPR017517">
    <property type="entry name" value="Maleyloyr_isom"/>
</dbReference>
<comment type="caution">
    <text evidence="3">The sequence shown here is derived from an EMBL/GenBank/DDBJ whole genome shotgun (WGS) entry which is preliminary data.</text>
</comment>
<evidence type="ECO:0000256" key="1">
    <source>
        <dbReference type="SAM" id="MobiDB-lite"/>
    </source>
</evidence>
<reference evidence="4" key="1">
    <citation type="journal article" date="2019" name="Int. J. Syst. Evol. Microbiol.">
        <title>The Global Catalogue of Microorganisms (GCM) 10K type strain sequencing project: providing services to taxonomists for standard genome sequencing and annotation.</title>
        <authorList>
            <consortium name="The Broad Institute Genomics Platform"/>
            <consortium name="The Broad Institute Genome Sequencing Center for Infectious Disease"/>
            <person name="Wu L."/>
            <person name="Ma J."/>
        </authorList>
    </citation>
    <scope>NUCLEOTIDE SEQUENCE [LARGE SCALE GENOMIC DNA]</scope>
    <source>
        <strain evidence="4">CGMCC 4.7132</strain>
    </source>
</reference>
<keyword evidence="3" id="KW-0413">Isomerase</keyword>
<evidence type="ECO:0000259" key="2">
    <source>
        <dbReference type="Pfam" id="PF11716"/>
    </source>
</evidence>
<dbReference type="InterPro" id="IPR024344">
    <property type="entry name" value="MDMPI_metal-binding"/>
</dbReference>
<dbReference type="RefSeq" id="WP_380840510.1">
    <property type="nucleotide sequence ID" value="NZ_JBHSFP010000007.1"/>
</dbReference>
<dbReference type="Proteomes" id="UP001596004">
    <property type="component" value="Unassembled WGS sequence"/>
</dbReference>
<protein>
    <submittedName>
        <fullName evidence="3">Maleylpyruvate isomerase family mycothiol-dependent enzyme</fullName>
    </submittedName>
</protein>
<sequence length="378" mass="38505">MDHHPGPAGDARASAFPPHSTPPFEAPDPSSASEPSSLASTPGEKQSSPRSDGPGRPSAAPDREFAVLGASDVPGAADPVTRLSLDALVEAAAETAREGGGQARLMTAARAARRPTAATTGAAAPYAARVAAMDALLASAEPGDWSVRIVEGWTLQQLVAHLAATDSLVAAAIGAPVAGPAVAADEVLSRTADMLAFVAGQTPERTRADWRLQADAICRHAASMEPSTMIAPGGLGFPVADHLLARMLETWIHTDDAAAVLGRPLPLPLDGHIHPTADFCARLLPWTMLLSGVEGGDRSIRLTLTGPGGGVWHVPLDVARPAVPDDGSPVQAAITCDAVAFCFLLGGRGAPATFPAEVEGDAGLAREVLRTAPALSGP</sequence>
<organism evidence="3 4">
    <name type="scientific">Sphaerisporangium dianthi</name>
    <dbReference type="NCBI Taxonomy" id="1436120"/>
    <lineage>
        <taxon>Bacteria</taxon>
        <taxon>Bacillati</taxon>
        <taxon>Actinomycetota</taxon>
        <taxon>Actinomycetes</taxon>
        <taxon>Streptosporangiales</taxon>
        <taxon>Streptosporangiaceae</taxon>
        <taxon>Sphaerisporangium</taxon>
    </lineage>
</organism>
<evidence type="ECO:0000313" key="4">
    <source>
        <dbReference type="Proteomes" id="UP001596004"/>
    </source>
</evidence>
<dbReference type="EMBL" id="JBHSFP010000007">
    <property type="protein sequence ID" value="MFC4531836.1"/>
    <property type="molecule type" value="Genomic_DNA"/>
</dbReference>
<feature type="region of interest" description="Disordered" evidence="1">
    <location>
        <begin position="1"/>
        <end position="62"/>
    </location>
</feature>
<dbReference type="Gene3D" id="1.20.120.450">
    <property type="entry name" value="dinb family like domain"/>
    <property type="match status" value="1"/>
</dbReference>
<accession>A0ABV9CFA6</accession>
<feature type="compositionally biased region" description="Low complexity" evidence="1">
    <location>
        <begin position="27"/>
        <end position="58"/>
    </location>
</feature>
<evidence type="ECO:0000313" key="3">
    <source>
        <dbReference type="EMBL" id="MFC4531836.1"/>
    </source>
</evidence>
<dbReference type="Pfam" id="PF11716">
    <property type="entry name" value="MDMPI_N"/>
    <property type="match status" value="1"/>
</dbReference>